<dbReference type="Pfam" id="PF07727">
    <property type="entry name" value="RVT_2"/>
    <property type="match status" value="1"/>
</dbReference>
<comment type="catalytic activity">
    <reaction evidence="1">
        <text>Endonucleolytic cleavage to 5'-phosphomonoester.</text>
        <dbReference type="EC" id="3.1.26.4"/>
    </reaction>
</comment>
<keyword evidence="6" id="KW-0694">RNA-binding</keyword>
<evidence type="ECO:0000313" key="13">
    <source>
        <dbReference type="Proteomes" id="UP000697297"/>
    </source>
</evidence>
<dbReference type="Pfam" id="PF22936">
    <property type="entry name" value="Pol_BBD"/>
    <property type="match status" value="1"/>
</dbReference>
<evidence type="ECO:0000256" key="8">
    <source>
        <dbReference type="ARBA" id="ARBA00025590"/>
    </source>
</evidence>
<evidence type="ECO:0000313" key="12">
    <source>
        <dbReference type="EMBL" id="KAG7761597.1"/>
    </source>
</evidence>
<dbReference type="SUPFAM" id="SSF53098">
    <property type="entry name" value="Ribonuclease H-like"/>
    <property type="match status" value="1"/>
</dbReference>
<dbReference type="PROSITE" id="PS50994">
    <property type="entry name" value="INTEGRASE"/>
    <property type="match status" value="1"/>
</dbReference>
<dbReference type="InterPro" id="IPR054722">
    <property type="entry name" value="PolX-like_BBD"/>
</dbReference>
<keyword evidence="7" id="KW-0539">Nucleus</keyword>
<evidence type="ECO:0000256" key="9">
    <source>
        <dbReference type="ARBA" id="ARBA00025615"/>
    </source>
</evidence>
<evidence type="ECO:0000256" key="3">
    <source>
        <dbReference type="ARBA" id="ARBA00004496"/>
    </source>
</evidence>
<comment type="function">
    <text evidence="9">Integrase (IN) targets the VLP to the nucleus, where a subparticle preintegration complex (PIC) containing at least integrase and the newly synthesized dsDNA copy of the retrotransposon must transit the nuclear membrane. Once in the nucleus, integrase performs the integration of the dsDNA into the host genome.</text>
</comment>
<evidence type="ECO:0000256" key="1">
    <source>
        <dbReference type="ARBA" id="ARBA00000077"/>
    </source>
</evidence>
<feature type="domain" description="Integrase catalytic" evidence="11">
    <location>
        <begin position="469"/>
        <end position="638"/>
    </location>
</feature>
<dbReference type="InterPro" id="IPR001584">
    <property type="entry name" value="Integrase_cat-core"/>
</dbReference>
<dbReference type="Pfam" id="PF17241">
    <property type="entry name" value="Retrotran_gag_4"/>
    <property type="match status" value="1"/>
</dbReference>
<dbReference type="SUPFAM" id="SSF56672">
    <property type="entry name" value="DNA/RNA polymerases"/>
    <property type="match status" value="1"/>
</dbReference>
<keyword evidence="5" id="KW-0645">Protease</keyword>
<dbReference type="Gene3D" id="3.30.420.10">
    <property type="entry name" value="Ribonuclease H-like superfamily/Ribonuclease H"/>
    <property type="match status" value="1"/>
</dbReference>
<dbReference type="PANTHER" id="PTHR11439">
    <property type="entry name" value="GAG-POL-RELATED RETROTRANSPOSON"/>
    <property type="match status" value="1"/>
</dbReference>
<dbReference type="InterPro" id="IPR057670">
    <property type="entry name" value="SH3_retrovirus"/>
</dbReference>
<name>A0ABQ7R8Q6_9ASCO</name>
<evidence type="ECO:0000256" key="4">
    <source>
        <dbReference type="ARBA" id="ARBA00022490"/>
    </source>
</evidence>
<feature type="region of interest" description="Disordered" evidence="10">
    <location>
        <begin position="745"/>
        <end position="787"/>
    </location>
</feature>
<dbReference type="Proteomes" id="UP000697297">
    <property type="component" value="Unassembled WGS sequence"/>
</dbReference>
<feature type="region of interest" description="Disordered" evidence="10">
    <location>
        <begin position="241"/>
        <end position="261"/>
    </location>
</feature>
<keyword evidence="5" id="KW-0378">Hydrolase</keyword>
<keyword evidence="13" id="KW-1185">Reference proteome</keyword>
<dbReference type="InterPro" id="IPR035179">
    <property type="entry name" value="DUF5314"/>
</dbReference>
<dbReference type="InterPro" id="IPR036397">
    <property type="entry name" value="RNaseH_sf"/>
</dbReference>
<comment type="subcellular location">
    <subcellularLocation>
        <location evidence="3">Cytoplasm</location>
    </subcellularLocation>
    <subcellularLocation>
        <location evidence="2">Nucleus</location>
    </subcellularLocation>
</comment>
<sequence>MIVDITLIKTKFQQVMSPASAFWATNSFNDDEKLMSAVNFMHWKTKFTNTLNSFEPSVVDYVQTGTVPFSLEQCGSSEQVIEIQTAYDQLLLFWIHISVSQPVKNLINQDQTGYQMYHLLIKYYGQMSFRQLYKEYCFINSPKEHGSMDWGAKCVNLLQWNQDPAVWLIFSKLSSLQNEKIEYNLFTDCGNELSIQRAVTAIQSYEHETNSGFLATKRSIKTKKKKKIICARCQKAGHKSPNCRAPTPISKGNLAQAESDSDDSSAFTAVYYGNFSHEEETPSSTTHVANISRSAGTEIYWIDSGASEHISNNRSHFTDFRPTNGYISGIASGVNVNGTGTVVLSKGHKTVTLKDVLYAPQCPSNLIAINKAVLAGKKIKISDKKLWCDKDLLGTYYDQNKLFKSTYQVKSSSSYSKAYKASVSDLHTVMGHPSKSTSAKLQIPNPPYPCQDCLAGRFVKSKPKISSTSVLRPLELLHADICGPFADTGINGEKYFLVIVDRFTHITASYCLKAKSEATDLIQQFVNKAETQLSSHNYKVITLRTDNGGEFVNKSLGTFLASKGITQELTVAHSSHQNGVAERMNRVITSRARILLSSSGCPASYWPFAVQMATYLVNREPSRAIQSEIPYSRWFHKPPDYSRYHPFGCKAYSLIDSHERPSKFSSVISPLIFVGYSKHRKAFQLIDPRTLKVKETDQVQFDDTYFPFKHDTSLDLRPKPPHVPTMVPPTYGPITDSHLLTTSIIPKEPVPCPQSPSSSGSDSAPMDPPSTTSELHIASAPPPLEPMLVTIPTTIQDSASPVLERLEDGTTSAEVIASSEHDSTDHSTIHLLTPVNAPPTSEMDLHHCIHPVLHPGRRSKRSRLPVPKYRRLNTSTDHSSALVALPGSDHVPSSVSEALSIPEWKRAMQREFKAQLDNHTWSLVDLPPGRRAIGCRWVYTMKPSTSSFPHKARLVAQGFSQIHGIDYNETFSPVIRYDSLRLLLALAASHSLSVYQMDVTTAFLNGNLVEELYMRQPPGFISTDHPQRVCRLHKSLYGLKQAPLCWNHTIDQVLVQANFTRVKSDYGIYVSHSSPPTYVALYVDDLLILSKSLTQIKSVQSLLSSKFQMKDLGPVTTFLGLNIRQTPQSVTLSLSSYLTSTLQHFGLDTCNSVTTVSTTTEWVSDHDVPLTDPTLFRSMVGKLLFAANTARPDIIFTVAKLSRYLKQPSQNHLNIAKHVLRYLKGTIDDGITYTRTSGVELRGFCDADWGGILEDRTSTTGYIFLLANGPISWKSKKQNSIATSTTEAEYMAMSDAVKELLWLKQLMKELSVLGSYVPILYGDNTSSISLAKHPTQHQRTKHIDIRYHFIRDHILKGDLQIEHVDSQSNIADLLTKQLVREKLNSLKKKMHLAKT</sequence>
<evidence type="ECO:0000256" key="2">
    <source>
        <dbReference type="ARBA" id="ARBA00004123"/>
    </source>
</evidence>
<organism evidence="12 13">
    <name type="scientific">Ogataea haglerorum</name>
    <dbReference type="NCBI Taxonomy" id="1937702"/>
    <lineage>
        <taxon>Eukaryota</taxon>
        <taxon>Fungi</taxon>
        <taxon>Dikarya</taxon>
        <taxon>Ascomycota</taxon>
        <taxon>Saccharomycotina</taxon>
        <taxon>Pichiomycetes</taxon>
        <taxon>Pichiales</taxon>
        <taxon>Pichiaceae</taxon>
        <taxon>Ogataea</taxon>
    </lineage>
</organism>
<evidence type="ECO:0000259" key="11">
    <source>
        <dbReference type="PROSITE" id="PS50994"/>
    </source>
</evidence>
<protein>
    <recommendedName>
        <fullName evidence="11">Integrase catalytic domain-containing protein</fullName>
    </recommendedName>
</protein>
<comment type="function">
    <text evidence="8">Reverse transcriptase/ribonuclease H (RT) is a multifunctional enzyme that catalyzes the conversion of the retro-elements RNA genome into dsDNA within the VLP. The enzyme displays a DNA polymerase activity that can copy either DNA or RNA templates, and a ribonuclease H (RNase H) activity that cleaves the RNA strand of RNA-DNA heteroduplexes during plus-strand synthesis and hydrolyzes RNA primers. The conversion leads to a linear dsDNA copy of the retrotransposon that includes long terminal repeats (LTRs) at both ends.</text>
</comment>
<evidence type="ECO:0000256" key="6">
    <source>
        <dbReference type="ARBA" id="ARBA00022884"/>
    </source>
</evidence>
<evidence type="ECO:0000256" key="7">
    <source>
        <dbReference type="ARBA" id="ARBA00023242"/>
    </source>
</evidence>
<dbReference type="CDD" id="cd09272">
    <property type="entry name" value="RNase_HI_RT_Ty1"/>
    <property type="match status" value="1"/>
</dbReference>
<dbReference type="Pfam" id="PF00665">
    <property type="entry name" value="rve"/>
    <property type="match status" value="1"/>
</dbReference>
<keyword evidence="5" id="KW-0064">Aspartyl protease</keyword>
<dbReference type="EMBL" id="JAHLUN010000030">
    <property type="protein sequence ID" value="KAG7761597.1"/>
    <property type="molecule type" value="Genomic_DNA"/>
</dbReference>
<evidence type="ECO:0000256" key="5">
    <source>
        <dbReference type="ARBA" id="ARBA00022750"/>
    </source>
</evidence>
<evidence type="ECO:0000256" key="10">
    <source>
        <dbReference type="SAM" id="MobiDB-lite"/>
    </source>
</evidence>
<reference evidence="12 13" key="1">
    <citation type="journal article" date="2021" name="G3 (Bethesda)">
        <title>Genomic diversity, chromosomal rearrangements, and interspecies hybridization in the ogataea polymorpha species complex.</title>
        <authorList>
            <person name="Hanson S.J."/>
            <person name="Cinneide E.O."/>
            <person name="Salzberg L.I."/>
            <person name="Wolfe K.H."/>
            <person name="McGowan J."/>
            <person name="Fitzpatrick D.A."/>
            <person name="Matlin K."/>
        </authorList>
    </citation>
    <scope>NUCLEOTIDE SEQUENCE [LARGE SCALE GENOMIC DNA]</scope>
    <source>
        <strain evidence="12">81-436-3</strain>
    </source>
</reference>
<dbReference type="Pfam" id="PF25597">
    <property type="entry name" value="SH3_retrovirus"/>
    <property type="match status" value="1"/>
</dbReference>
<dbReference type="InterPro" id="IPR013103">
    <property type="entry name" value="RVT_2"/>
</dbReference>
<keyword evidence="4" id="KW-0963">Cytoplasm</keyword>
<feature type="compositionally biased region" description="Low complexity" evidence="10">
    <location>
        <begin position="755"/>
        <end position="765"/>
    </location>
</feature>
<dbReference type="InterPro" id="IPR043502">
    <property type="entry name" value="DNA/RNA_pol_sf"/>
</dbReference>
<dbReference type="PANTHER" id="PTHR11439:SF463">
    <property type="entry name" value="REVERSE TRANSCRIPTASE TY1_COPIA-TYPE DOMAIN-CONTAINING PROTEIN"/>
    <property type="match status" value="1"/>
</dbReference>
<proteinExistence type="predicted"/>
<comment type="caution">
    <text evidence="12">The sequence shown here is derived from an EMBL/GenBank/DDBJ whole genome shotgun (WGS) entry which is preliminary data.</text>
</comment>
<dbReference type="InterPro" id="IPR012337">
    <property type="entry name" value="RNaseH-like_sf"/>
</dbReference>
<accession>A0ABQ7R8Q6</accession>
<gene>
    <name evidence="12" type="ORF">KL946_005394</name>
</gene>